<evidence type="ECO:0000313" key="5">
    <source>
        <dbReference type="EMBL" id="GGJ61218.1"/>
    </source>
</evidence>
<proteinExistence type="inferred from homology"/>
<comment type="caution">
    <text evidence="5">The sequence shown here is derived from an EMBL/GenBank/DDBJ whole genome shotgun (WGS) entry which is preliminary data.</text>
</comment>
<comment type="cofactor">
    <cofactor evidence="1">
        <name>Mg(2+)</name>
        <dbReference type="ChEBI" id="CHEBI:18420"/>
    </cofactor>
</comment>
<dbReference type="NCBIfam" id="TIGR01509">
    <property type="entry name" value="HAD-SF-IA-v3"/>
    <property type="match status" value="1"/>
</dbReference>
<dbReference type="InterPro" id="IPR051600">
    <property type="entry name" value="Beta-PGM-like"/>
</dbReference>
<comment type="similarity">
    <text evidence="2">Belongs to the HAD-like hydrolase superfamily. CbbY/CbbZ/Gph/YieH family.</text>
</comment>
<gene>
    <name evidence="5" type="ORF">GCM10008939_01190</name>
</gene>
<evidence type="ECO:0000256" key="2">
    <source>
        <dbReference type="ARBA" id="ARBA00006171"/>
    </source>
</evidence>
<dbReference type="InterPro" id="IPR036412">
    <property type="entry name" value="HAD-like_sf"/>
</dbReference>
<dbReference type="PANTHER" id="PTHR46193">
    <property type="entry name" value="6-PHOSPHOGLUCONATE PHOSPHATASE"/>
    <property type="match status" value="1"/>
</dbReference>
<dbReference type="PANTHER" id="PTHR46193:SF10">
    <property type="entry name" value="6-PHOSPHOGLUCONATE PHOSPHATASE"/>
    <property type="match status" value="1"/>
</dbReference>
<evidence type="ECO:0000256" key="3">
    <source>
        <dbReference type="ARBA" id="ARBA00022723"/>
    </source>
</evidence>
<dbReference type="Gene3D" id="1.10.150.240">
    <property type="entry name" value="Putative phosphatase, domain 2"/>
    <property type="match status" value="1"/>
</dbReference>
<dbReference type="RefSeq" id="WP_188960298.1">
    <property type="nucleotide sequence ID" value="NZ_BMOE01000001.1"/>
</dbReference>
<dbReference type="AlphaFoldDB" id="A0A917P4F2"/>
<sequence>MISGIQAVLFDLDGVLVDSELLANHVWVALLAEHGLPLTPQAFMRNSVGLTHQELYARLSEQHGWTPPDGFPARTDAALAQSFERVPALPGAAVTLAALRDAGVPYAVASNSRRDRLDLKLSASGLQPLVPYSFDPEQVGGRGKPLPDLYLHAAQALGVDVRQAVVIEDSSTGVRAGVAAGATVWGLLAGGHTHDALPAELLAAGASRLLHSHAELLQALRLPAPATLPG</sequence>
<dbReference type="Pfam" id="PF00702">
    <property type="entry name" value="Hydrolase"/>
    <property type="match status" value="1"/>
</dbReference>
<organism evidence="5 6">
    <name type="scientific">Deinococcus aquiradiocola</name>
    <dbReference type="NCBI Taxonomy" id="393059"/>
    <lineage>
        <taxon>Bacteria</taxon>
        <taxon>Thermotogati</taxon>
        <taxon>Deinococcota</taxon>
        <taxon>Deinococci</taxon>
        <taxon>Deinococcales</taxon>
        <taxon>Deinococcaceae</taxon>
        <taxon>Deinococcus</taxon>
    </lineage>
</organism>
<dbReference type="PRINTS" id="PR00413">
    <property type="entry name" value="HADHALOGNASE"/>
</dbReference>
<dbReference type="EMBL" id="BMOE01000001">
    <property type="protein sequence ID" value="GGJ61218.1"/>
    <property type="molecule type" value="Genomic_DNA"/>
</dbReference>
<dbReference type="GO" id="GO:0046872">
    <property type="term" value="F:metal ion binding"/>
    <property type="evidence" value="ECO:0007669"/>
    <property type="project" value="UniProtKB-KW"/>
</dbReference>
<reference evidence="5" key="2">
    <citation type="submission" date="2020-09" db="EMBL/GenBank/DDBJ databases">
        <authorList>
            <person name="Sun Q."/>
            <person name="Ohkuma M."/>
        </authorList>
    </citation>
    <scope>NUCLEOTIDE SEQUENCE</scope>
    <source>
        <strain evidence="5">JCM 14371</strain>
    </source>
</reference>
<accession>A0A917P4F2</accession>
<keyword evidence="3" id="KW-0479">Metal-binding</keyword>
<dbReference type="InterPro" id="IPR023214">
    <property type="entry name" value="HAD_sf"/>
</dbReference>
<dbReference type="InterPro" id="IPR023198">
    <property type="entry name" value="PGP-like_dom2"/>
</dbReference>
<dbReference type="SFLD" id="SFLDG01129">
    <property type="entry name" value="C1.5:_HAD__Beta-PGM__Phosphata"/>
    <property type="match status" value="1"/>
</dbReference>
<dbReference type="InterPro" id="IPR006439">
    <property type="entry name" value="HAD-SF_hydro_IA"/>
</dbReference>
<dbReference type="Proteomes" id="UP000635726">
    <property type="component" value="Unassembled WGS sequence"/>
</dbReference>
<name>A0A917P4F2_9DEIO</name>
<keyword evidence="4" id="KW-0460">Magnesium</keyword>
<dbReference type="Gene3D" id="3.40.50.1000">
    <property type="entry name" value="HAD superfamily/HAD-like"/>
    <property type="match status" value="1"/>
</dbReference>
<evidence type="ECO:0000256" key="1">
    <source>
        <dbReference type="ARBA" id="ARBA00001946"/>
    </source>
</evidence>
<dbReference type="SUPFAM" id="SSF56784">
    <property type="entry name" value="HAD-like"/>
    <property type="match status" value="1"/>
</dbReference>
<dbReference type="SFLD" id="SFLDG01135">
    <property type="entry name" value="C1.5.6:_HAD__Beta-PGM__Phospha"/>
    <property type="match status" value="1"/>
</dbReference>
<protein>
    <submittedName>
        <fullName evidence="5">Beta-phosphoglucomutase</fullName>
    </submittedName>
</protein>
<reference evidence="5" key="1">
    <citation type="journal article" date="2014" name="Int. J. Syst. Evol. Microbiol.">
        <title>Complete genome sequence of Corynebacterium casei LMG S-19264T (=DSM 44701T), isolated from a smear-ripened cheese.</title>
        <authorList>
            <consortium name="US DOE Joint Genome Institute (JGI-PGF)"/>
            <person name="Walter F."/>
            <person name="Albersmeier A."/>
            <person name="Kalinowski J."/>
            <person name="Ruckert C."/>
        </authorList>
    </citation>
    <scope>NUCLEOTIDE SEQUENCE</scope>
    <source>
        <strain evidence="5">JCM 14371</strain>
    </source>
</reference>
<evidence type="ECO:0000256" key="4">
    <source>
        <dbReference type="ARBA" id="ARBA00022842"/>
    </source>
</evidence>
<dbReference type="GO" id="GO:0003824">
    <property type="term" value="F:catalytic activity"/>
    <property type="evidence" value="ECO:0007669"/>
    <property type="project" value="UniProtKB-ARBA"/>
</dbReference>
<keyword evidence="6" id="KW-1185">Reference proteome</keyword>
<evidence type="ECO:0000313" key="6">
    <source>
        <dbReference type="Proteomes" id="UP000635726"/>
    </source>
</evidence>
<dbReference type="SFLD" id="SFLDS00003">
    <property type="entry name" value="Haloacid_Dehalogenase"/>
    <property type="match status" value="1"/>
</dbReference>